<keyword evidence="1" id="KW-1133">Transmembrane helix</keyword>
<accession>A0AAU8LSK7</accession>
<keyword evidence="1" id="KW-0472">Membrane</keyword>
<evidence type="ECO:0000313" key="2">
    <source>
        <dbReference type="EMBL" id="XCN71889.1"/>
    </source>
</evidence>
<gene>
    <name evidence="2" type="ORF">Q3M24_16490</name>
</gene>
<feature type="transmembrane region" description="Helical" evidence="1">
    <location>
        <begin position="21"/>
        <end position="37"/>
    </location>
</feature>
<dbReference type="AlphaFoldDB" id="A0AAU8LSK7"/>
<reference evidence="2" key="1">
    <citation type="journal article" date="2024" name="Syst. Appl. Microbiol.">
        <title>First single-strain enrichments of Electrothrix cable bacteria, description of E. aestuarii sp. nov. and E. rattekaaiensis sp. nov., and proposal of a cable bacteria taxonomy following the rules of the SeqCode.</title>
        <authorList>
            <person name="Plum-Jensen L.E."/>
            <person name="Schramm A."/>
            <person name="Marshall I.P.G."/>
        </authorList>
    </citation>
    <scope>NUCLEOTIDE SEQUENCE</scope>
    <source>
        <strain evidence="2">Rat1</strain>
    </source>
</reference>
<dbReference type="EMBL" id="CP159373">
    <property type="protein sequence ID" value="XCN71889.1"/>
    <property type="molecule type" value="Genomic_DNA"/>
</dbReference>
<name>A0AAU8LSK7_9BACT</name>
<organism evidence="2">
    <name type="scientific">Candidatus Electrothrix aestuarii</name>
    <dbReference type="NCBI Taxonomy" id="3062594"/>
    <lineage>
        <taxon>Bacteria</taxon>
        <taxon>Pseudomonadati</taxon>
        <taxon>Thermodesulfobacteriota</taxon>
        <taxon>Desulfobulbia</taxon>
        <taxon>Desulfobulbales</taxon>
        <taxon>Desulfobulbaceae</taxon>
        <taxon>Candidatus Electrothrix</taxon>
    </lineage>
</organism>
<reference evidence="2" key="2">
    <citation type="submission" date="2024-06" db="EMBL/GenBank/DDBJ databases">
        <authorList>
            <person name="Plum-Jensen L.E."/>
            <person name="Schramm A."/>
            <person name="Marshall I.P.G."/>
        </authorList>
    </citation>
    <scope>NUCLEOTIDE SEQUENCE</scope>
    <source>
        <strain evidence="2">Rat1</strain>
    </source>
</reference>
<evidence type="ECO:0000256" key="1">
    <source>
        <dbReference type="SAM" id="Phobius"/>
    </source>
</evidence>
<dbReference type="KEGG" id="eaj:Q3M24_16490"/>
<protein>
    <submittedName>
        <fullName evidence="2">Uncharacterized protein</fullName>
    </submittedName>
</protein>
<proteinExistence type="predicted"/>
<feature type="transmembrane region" description="Helical" evidence="1">
    <location>
        <begin position="43"/>
        <end position="62"/>
    </location>
</feature>
<keyword evidence="1" id="KW-0812">Transmembrane</keyword>
<sequence length="93" mass="10804">MPQLILTPKQAGRFSFLRSSHFYYWLSALFFSLYQLFENDYSGMFLCIGFFSLIYSAALFLVSDITLYNSIENIVKSEFNKLASENSNHSETE</sequence>